<dbReference type="InterPro" id="IPR015422">
    <property type="entry name" value="PyrdxlP-dep_Trfase_small"/>
</dbReference>
<keyword evidence="6" id="KW-1133">Transmembrane helix</keyword>
<dbReference type="PANTHER" id="PTHR43500">
    <property type="entry name" value="CYSTATHIONINE BETA-LYASE-RELATED"/>
    <property type="match status" value="1"/>
</dbReference>
<evidence type="ECO:0000256" key="4">
    <source>
        <dbReference type="ARBA" id="ARBA00023239"/>
    </source>
</evidence>
<dbReference type="InterPro" id="IPR006233">
    <property type="entry name" value="Cys_b_lyase_bac"/>
</dbReference>
<dbReference type="Pfam" id="PF01053">
    <property type="entry name" value="Cys_Met_Meta_PP"/>
    <property type="match status" value="1"/>
</dbReference>
<keyword evidence="6" id="KW-0812">Transmembrane</keyword>
<dbReference type="GO" id="GO:0019346">
    <property type="term" value="P:transsulfuration"/>
    <property type="evidence" value="ECO:0007669"/>
    <property type="project" value="InterPro"/>
</dbReference>
<dbReference type="InterPro" id="IPR000277">
    <property type="entry name" value="Cys/Met-Metab_PyrdxlP-dep_enz"/>
</dbReference>
<proteinExistence type="inferred from homology"/>
<accession>A0A2P8H993</accession>
<comment type="similarity">
    <text evidence="2">Belongs to the trans-sulfuration enzymes family.</text>
</comment>
<feature type="transmembrane region" description="Helical" evidence="6">
    <location>
        <begin position="6"/>
        <end position="25"/>
    </location>
</feature>
<dbReference type="EMBL" id="PYAW01000010">
    <property type="protein sequence ID" value="PSL42795.1"/>
    <property type="molecule type" value="Genomic_DNA"/>
</dbReference>
<protein>
    <submittedName>
        <fullName evidence="7">Cystathionine beta-lyase/cystathionine gamma-synthase</fullName>
    </submittedName>
</protein>
<dbReference type="Gene3D" id="3.40.640.10">
    <property type="entry name" value="Type I PLP-dependent aspartate aminotransferase-like (Major domain)"/>
    <property type="match status" value="1"/>
</dbReference>
<sequence>MYWNFVGISVDACMISLLYINYLMLNKLNIRVDSVSNLFEGKPTAHIFSESVSEADCNCKGCINLNKNGLVSLNGSIAERLLDQLITAGSIIMLDFDCSGCAIIEDPVFLLGSRILMEEFCKLIENHPVNISFAIRLSASLVLKFKDIILRLREYGLEHILIDLETGDVREEPHKITKSLAGRRKKGWKRNVKSAVLFLEKMRIKSAATLWVDINEPNTRRSRLFDLVHQLQKHSYGVLRPVNVNIVTNDTTLAGFVSIDCKNDRCNGHENCIYTVYMQNYNELNKQEKELLLKEIDEISYRTKGTNFYPPKIRLETGDVYPREGDDAIHNLQLFTQVGFPTLKSFEDAKLSLSSVYYGGIGTPADRQLSQIIAEMESGNYAILTPTGHAAIAQVMCAFLRSGDHALVVDTAAFSTKSFLCDNYLNSFGVEIEYYSPHITANELRQKIRHNTKVIFLESPGSYTYEIQDLSAVVLLAKQIGITTIFDNTWSASKFLKPLEWGVDVVVTSLGKYHFAISGISMGAIIVRDKTLFHYLQSKSLSVGNRVSQLDCQSATKALDSLDHRLMRQQEVAYKIAESLLQVQEVKTVIFPGLRNFPQYNSWKNLYTGVNSLLTIKLQDVLKEQYSTYLLNYLASLGAIAIGDSYGGSFSLIKKINLKASRKLDNESIEGQYFRIYLGHESYVTLVSQIKKAFQRTSKKYGISHQKFSNLR</sequence>
<evidence type="ECO:0000256" key="1">
    <source>
        <dbReference type="ARBA" id="ARBA00001933"/>
    </source>
</evidence>
<dbReference type="GO" id="GO:0019450">
    <property type="term" value="P:L-cysteine catabolic process to pyruvate"/>
    <property type="evidence" value="ECO:0007669"/>
    <property type="project" value="TreeGrafter"/>
</dbReference>
<dbReference type="SUPFAM" id="SSF53383">
    <property type="entry name" value="PLP-dependent transferases"/>
    <property type="match status" value="1"/>
</dbReference>
<dbReference type="RefSeq" id="WP_106531252.1">
    <property type="nucleotide sequence ID" value="NZ_PYAW01000010.1"/>
</dbReference>
<evidence type="ECO:0000313" key="8">
    <source>
        <dbReference type="Proteomes" id="UP000240971"/>
    </source>
</evidence>
<keyword evidence="3" id="KW-0663">Pyridoxal phosphate</keyword>
<dbReference type="InterPro" id="IPR015421">
    <property type="entry name" value="PyrdxlP-dep_Trfase_major"/>
</dbReference>
<evidence type="ECO:0000256" key="3">
    <source>
        <dbReference type="ARBA" id="ARBA00022898"/>
    </source>
</evidence>
<dbReference type="AlphaFoldDB" id="A0A2P8H993"/>
<keyword evidence="6" id="KW-0472">Membrane</keyword>
<comment type="catalytic activity">
    <reaction evidence="5">
        <text>L,L-cystathionine + H2O = L-homocysteine + pyruvate + NH4(+)</text>
        <dbReference type="Rhea" id="RHEA:13965"/>
        <dbReference type="ChEBI" id="CHEBI:15361"/>
        <dbReference type="ChEBI" id="CHEBI:15377"/>
        <dbReference type="ChEBI" id="CHEBI:28938"/>
        <dbReference type="ChEBI" id="CHEBI:58161"/>
        <dbReference type="ChEBI" id="CHEBI:58199"/>
    </reaction>
</comment>
<evidence type="ECO:0000256" key="2">
    <source>
        <dbReference type="ARBA" id="ARBA00009077"/>
    </source>
</evidence>
<dbReference type="Proteomes" id="UP000240971">
    <property type="component" value="Unassembled WGS sequence"/>
</dbReference>
<dbReference type="GO" id="GO:0047804">
    <property type="term" value="F:cysteine-S-conjugate beta-lyase activity"/>
    <property type="evidence" value="ECO:0007669"/>
    <property type="project" value="InterPro"/>
</dbReference>
<dbReference type="OrthoDB" id="9803729at2"/>
<dbReference type="PANTHER" id="PTHR43500:SF1">
    <property type="entry name" value="CYSTATHIONINE BETA-LYASE-RELATED"/>
    <property type="match status" value="1"/>
</dbReference>
<dbReference type="GO" id="GO:0030170">
    <property type="term" value="F:pyridoxal phosphate binding"/>
    <property type="evidence" value="ECO:0007669"/>
    <property type="project" value="InterPro"/>
</dbReference>
<reference evidence="7 8" key="1">
    <citation type="submission" date="2018-03" db="EMBL/GenBank/DDBJ databases">
        <title>Genomic Encyclopedia of Archaeal and Bacterial Type Strains, Phase II (KMG-II): from individual species to whole genera.</title>
        <authorList>
            <person name="Goeker M."/>
        </authorList>
    </citation>
    <scope>NUCLEOTIDE SEQUENCE [LARGE SCALE GENOMIC DNA]</scope>
    <source>
        <strain evidence="7 8">DSM 24859</strain>
    </source>
</reference>
<name>A0A2P8H993_CHINA</name>
<comment type="caution">
    <text evidence="7">The sequence shown here is derived from an EMBL/GenBank/DDBJ whole genome shotgun (WGS) entry which is preliminary data.</text>
</comment>
<dbReference type="InterPro" id="IPR015424">
    <property type="entry name" value="PyrdxlP-dep_Trfase"/>
</dbReference>
<gene>
    <name evidence="7" type="ORF">CLV51_11011</name>
</gene>
<keyword evidence="4 7" id="KW-0456">Lyase</keyword>
<comment type="cofactor">
    <cofactor evidence="1">
        <name>pyridoxal 5'-phosphate</name>
        <dbReference type="ChEBI" id="CHEBI:597326"/>
    </cofactor>
</comment>
<keyword evidence="8" id="KW-1185">Reference proteome</keyword>
<evidence type="ECO:0000256" key="5">
    <source>
        <dbReference type="ARBA" id="ARBA00047517"/>
    </source>
</evidence>
<organism evidence="7 8">
    <name type="scientific">Chitinophaga niastensis</name>
    <dbReference type="NCBI Taxonomy" id="536980"/>
    <lineage>
        <taxon>Bacteria</taxon>
        <taxon>Pseudomonadati</taxon>
        <taxon>Bacteroidota</taxon>
        <taxon>Chitinophagia</taxon>
        <taxon>Chitinophagales</taxon>
        <taxon>Chitinophagaceae</taxon>
        <taxon>Chitinophaga</taxon>
    </lineage>
</organism>
<dbReference type="Gene3D" id="3.90.1150.10">
    <property type="entry name" value="Aspartate Aminotransferase, domain 1"/>
    <property type="match status" value="1"/>
</dbReference>
<evidence type="ECO:0000313" key="7">
    <source>
        <dbReference type="EMBL" id="PSL42795.1"/>
    </source>
</evidence>
<evidence type="ECO:0000256" key="6">
    <source>
        <dbReference type="SAM" id="Phobius"/>
    </source>
</evidence>